<accession>A0A245ZFZ3</accession>
<evidence type="ECO:0000313" key="2">
    <source>
        <dbReference type="Proteomes" id="UP000197783"/>
    </source>
</evidence>
<sequence length="227" mass="24286">MTHAGRLIQRAFGRRSLEALAASGATAAVLTYVPAALAFPHQMQIGRTTIYADRPIPAVIAQRLARADALLAQCPLDDPSLPRTLVLTNGGWRWRVMAAGHAGAVALRRPFAHVLLFNHTDVAADRVTNGAGIGGTRTLSGTIAHEMVHVLTARRYGEIALARLPAWKREGYADHVAGETSIGGAVDEAQIRARYPDAGVLIYYAGRRRVAAILARNGGSVDRLMAQ</sequence>
<dbReference type="Proteomes" id="UP000197783">
    <property type="component" value="Unassembled WGS sequence"/>
</dbReference>
<organism evidence="1 2">
    <name type="scientific">Sphingomonas mucosissima</name>
    <dbReference type="NCBI Taxonomy" id="370959"/>
    <lineage>
        <taxon>Bacteria</taxon>
        <taxon>Pseudomonadati</taxon>
        <taxon>Pseudomonadota</taxon>
        <taxon>Alphaproteobacteria</taxon>
        <taxon>Sphingomonadales</taxon>
        <taxon>Sphingomonadaceae</taxon>
        <taxon>Sphingomonas</taxon>
    </lineage>
</organism>
<name>A0A245ZFZ3_9SPHN</name>
<proteinExistence type="predicted"/>
<comment type="caution">
    <text evidence="1">The sequence shown here is derived from an EMBL/GenBank/DDBJ whole genome shotgun (WGS) entry which is preliminary data.</text>
</comment>
<dbReference type="AlphaFoldDB" id="A0A245ZFZ3"/>
<keyword evidence="2" id="KW-1185">Reference proteome</keyword>
<protein>
    <recommendedName>
        <fullName evidence="3">Peptidase MA superfamily protein</fullName>
    </recommendedName>
</protein>
<dbReference type="EMBL" id="NBBJ01000005">
    <property type="protein sequence ID" value="OWK28655.1"/>
    <property type="molecule type" value="Genomic_DNA"/>
</dbReference>
<dbReference type="OrthoDB" id="7426880at2"/>
<evidence type="ECO:0008006" key="3">
    <source>
        <dbReference type="Google" id="ProtNLM"/>
    </source>
</evidence>
<reference evidence="1 2" key="1">
    <citation type="submission" date="2017-03" db="EMBL/GenBank/DDBJ databases">
        <title>Genome sequence of Sphingomonas mucosissima DSM 17494.</title>
        <authorList>
            <person name="Poehlein A."/>
            <person name="Wuebbeler J.H."/>
            <person name="Steinbuechel A."/>
            <person name="Daniel R."/>
        </authorList>
    </citation>
    <scope>NUCLEOTIDE SEQUENCE [LARGE SCALE GENOMIC DNA]</scope>
    <source>
        <strain evidence="1 2">DSM 17494</strain>
    </source>
</reference>
<dbReference type="RefSeq" id="WP_088334605.1">
    <property type="nucleotide sequence ID" value="NZ_NBBJ01000005.1"/>
</dbReference>
<evidence type="ECO:0000313" key="1">
    <source>
        <dbReference type="EMBL" id="OWK28655.1"/>
    </source>
</evidence>
<gene>
    <name evidence="1" type="ORF">SPMU_29180</name>
</gene>